<reference evidence="2" key="2">
    <citation type="journal article" date="2016" name="Sci. Rep.">
        <title>Dictyocaulus viviparus genome, variome and transcriptome elucidate lungworm biology and support future intervention.</title>
        <authorList>
            <person name="McNulty S.N."/>
            <person name="Strube C."/>
            <person name="Rosa B.A."/>
            <person name="Martin J.C."/>
            <person name="Tyagi R."/>
            <person name="Choi Y.J."/>
            <person name="Wang Q."/>
            <person name="Hallsworth Pepin K."/>
            <person name="Zhang X."/>
            <person name="Ozersky P."/>
            <person name="Wilson R.K."/>
            <person name="Sternberg P.W."/>
            <person name="Gasser R.B."/>
            <person name="Mitreva M."/>
        </authorList>
    </citation>
    <scope>NUCLEOTIDE SEQUENCE [LARGE SCALE GENOMIC DNA]</scope>
    <source>
        <strain evidence="2">HannoverDv2000</strain>
    </source>
</reference>
<sequence length="303" mass="34487">MGNTSAKIKEREKANSISYADTINPLIERAYVNLVGNTSDYLTFTHLKEVFSEELAERLWRFLSESESVDGRMTLNEFARNAVSLWETSTDIYVKICQPTQHLIKLCAEAAGAVARDGDEQFISNLARNMNGKCSTAEEIVDWKHAVCPAFCNALQAHILRVLLNHEHLISDYSSEILTPMQIHSLNRYGGPKTRLFQVSPNLTEWSSPSPIYCNFKIRSSSYGISFSDVLKIDKELGNVWGCASSNTLEDQQRLRDWQNNQAEKNRKVPLPGNWEDNPDKSILEMAGFQFSNERKRMELENI</sequence>
<organism evidence="1 2">
    <name type="scientific">Dictyocaulus viviparus</name>
    <name type="common">Bovine lungworm</name>
    <dbReference type="NCBI Taxonomy" id="29172"/>
    <lineage>
        <taxon>Eukaryota</taxon>
        <taxon>Metazoa</taxon>
        <taxon>Ecdysozoa</taxon>
        <taxon>Nematoda</taxon>
        <taxon>Chromadorea</taxon>
        <taxon>Rhabditida</taxon>
        <taxon>Rhabditina</taxon>
        <taxon>Rhabditomorpha</taxon>
        <taxon>Strongyloidea</taxon>
        <taxon>Metastrongylidae</taxon>
        <taxon>Dictyocaulus</taxon>
    </lineage>
</organism>
<dbReference type="EMBL" id="KN716155">
    <property type="protein sequence ID" value="KJH53117.1"/>
    <property type="molecule type" value="Genomic_DNA"/>
</dbReference>
<name>A0A0D8YA85_DICVI</name>
<protein>
    <submittedName>
        <fullName evidence="1">Uncharacterized protein</fullName>
    </submittedName>
</protein>
<gene>
    <name evidence="1" type="ORF">DICVIV_00615</name>
</gene>
<evidence type="ECO:0000313" key="1">
    <source>
        <dbReference type="EMBL" id="KJH53117.1"/>
    </source>
</evidence>
<evidence type="ECO:0000313" key="2">
    <source>
        <dbReference type="Proteomes" id="UP000053766"/>
    </source>
</evidence>
<dbReference type="AlphaFoldDB" id="A0A0D8YA85"/>
<proteinExistence type="predicted"/>
<dbReference type="OrthoDB" id="289228at2759"/>
<reference evidence="1 2" key="1">
    <citation type="submission" date="2013-11" db="EMBL/GenBank/DDBJ databases">
        <title>Draft genome of the bovine lungworm Dictyocaulus viviparus.</title>
        <authorList>
            <person name="Mitreva M."/>
        </authorList>
    </citation>
    <scope>NUCLEOTIDE SEQUENCE [LARGE SCALE GENOMIC DNA]</scope>
    <source>
        <strain evidence="1 2">HannoverDv2000</strain>
    </source>
</reference>
<keyword evidence="2" id="KW-1185">Reference proteome</keyword>
<accession>A0A0D8YA85</accession>
<dbReference type="Proteomes" id="UP000053766">
    <property type="component" value="Unassembled WGS sequence"/>
</dbReference>